<reference evidence="2" key="1">
    <citation type="submission" date="2022-10" db="EMBL/GenBank/DDBJ databases">
        <authorList>
            <person name="Koch H."/>
        </authorList>
    </citation>
    <scope>NUCLEOTIDE SEQUENCE</scope>
    <source>
        <strain evidence="2">DNF</strain>
    </source>
</reference>
<dbReference type="AlphaFoldDB" id="A0AA86N477"/>
<dbReference type="InterPro" id="IPR054008">
    <property type="entry name" value="Csm6_6H"/>
</dbReference>
<dbReference type="Proteomes" id="UP001179121">
    <property type="component" value="Chromosome"/>
</dbReference>
<dbReference type="InterPro" id="IPR014082">
    <property type="entry name" value="CRISPR-assoc_prot_Cas02710"/>
</dbReference>
<protein>
    <recommendedName>
        <fullName evidence="1">Csm6 6H domain-containing protein</fullName>
    </recommendedName>
</protein>
<evidence type="ECO:0000313" key="2">
    <source>
        <dbReference type="EMBL" id="CAI4034130.1"/>
    </source>
</evidence>
<dbReference type="KEGG" id="nti:DNFV4_04574"/>
<dbReference type="Pfam" id="PF09670">
    <property type="entry name" value="Cas_Cas02710"/>
    <property type="match status" value="1"/>
</dbReference>
<gene>
    <name evidence="2" type="ORF">DNFV4_04574</name>
</gene>
<evidence type="ECO:0000259" key="1">
    <source>
        <dbReference type="Pfam" id="PF22205"/>
    </source>
</evidence>
<proteinExistence type="predicted"/>
<dbReference type="EMBL" id="OX365700">
    <property type="protein sequence ID" value="CAI4034130.1"/>
    <property type="molecule type" value="Genomic_DNA"/>
</dbReference>
<organism evidence="2 3">
    <name type="scientific">Nitrospira tepida</name>
    <dbReference type="NCBI Taxonomy" id="2973512"/>
    <lineage>
        <taxon>Bacteria</taxon>
        <taxon>Pseudomonadati</taxon>
        <taxon>Nitrospirota</taxon>
        <taxon>Nitrospiria</taxon>
        <taxon>Nitrospirales</taxon>
        <taxon>Nitrospiraceae</taxon>
        <taxon>Nitrospira</taxon>
    </lineage>
</organism>
<name>A0AA86N477_9BACT</name>
<dbReference type="Pfam" id="PF22205">
    <property type="entry name" value="Csm6_6H"/>
    <property type="match status" value="1"/>
</dbReference>
<dbReference type="NCBIfam" id="TIGR02710">
    <property type="entry name" value="TIGR02710 family CRISPR-associated CARF protein"/>
    <property type="match status" value="1"/>
</dbReference>
<feature type="domain" description="Csm6 6H" evidence="1">
    <location>
        <begin position="230"/>
        <end position="322"/>
    </location>
</feature>
<accession>A0AA86N477</accession>
<keyword evidence="3" id="KW-1185">Reference proteome</keyword>
<sequence>MGREKRRGAGIGDLWTGAVRSTTVSLVTSGETVKAQEVFSAGRDHRQHRQGRAVVDRWKGRCYSPPSMAAESPVKALLCGFGSDVEAAAHLINRLKPDVLCFFAPASAKPLVQQQVQPKLAQMPRRWDIIVTPDSQEFLASYHVLVHALPALLQTWEVQRGELVIAWADATPPMVGALVLAGLDKASRIVQLLEPPSSAELPDGSPSGTPEERWKWIQGNPWDEGAAGVRKEASGLFNRGSYEAAAYLFKQLELRVSGGQKPLYRAFADLAEGYGLWHRFQYRQAWDKLKTSHKALEMASVWGGPPGLKELIPAVKANAGFLERLVLDPQEVKEQVALDLLAQARRRADQHGDSEGAVVALVRSLEAFAQRQLFKQHRIKTWDVQPEQLPDALRETCRACYLDDLDGKYKLPPQAQFRVLAGLGDQMGQAFLAQWPKMKPLLDAANQGVLGHGFEPVKPERFHQLYEIVMKLVGVPETSLPKFPVLNV</sequence>
<evidence type="ECO:0000313" key="3">
    <source>
        <dbReference type="Proteomes" id="UP001179121"/>
    </source>
</evidence>